<accession>A0A1G9KW75</accession>
<dbReference type="InterPro" id="IPR050469">
    <property type="entry name" value="Diguanylate_Cyclase"/>
</dbReference>
<dbReference type="CDD" id="cd01949">
    <property type="entry name" value="GGDEF"/>
    <property type="match status" value="1"/>
</dbReference>
<sequence length="618" mass="73390">MNYEVIETYINDFRQKDEYNITLSYIKEIQKKINTFIENLNENNFYDYSKSYFLLFLTNQYKQNKKQIFTNLKKAIKFLERSHTEDEIYEAILYGYLSNYYIKYENQMESEKMFKIAREKLIKQQNKEELIQFYIRHINILMISRYDISKINSLIEELHLLIKNNTSKNIAKYYLDLGIIYLNALQNTVVAIFYLSQSFDLAKKTCQIELEIKARIFLAASYYSLGNESESINYLEIILKNEKYQNINPVYKAIIINNLITYFIKKEDFKSAKNYLIKFDENINEVNKDLSEQVKMIGYICKAKYYSISNENVDQGVKYINKSKNLYEKNKYKSLFQDIDILIDKIEGNLYYKIGKYDIACNLHKRGFNKSIKRSKNRSVIEFHKLLSKDYEKLQDYPKSIKHLKLYMELKENWLDKQSQKYTEILLKENDILNKKNKISELTELKNELIDKRNTDVLSGLLNRRFLNEHLECEDAKLDIKSGDLYAFMIDIDFFKKYNDRYGHIEGDKVIDKIGKIIKNTCIKDNNIAIRYGGEEFLILLKNIDYEECIKTAKSLLQQVNELNIKHEDSPFNTTVSISIGIASNEDCKDYYNLINNADKALYISKSEGGNKYSYFLN</sequence>
<dbReference type="NCBIfam" id="TIGR00254">
    <property type="entry name" value="GGDEF"/>
    <property type="match status" value="1"/>
</dbReference>
<dbReference type="PANTHER" id="PTHR45138:SF9">
    <property type="entry name" value="DIGUANYLATE CYCLASE DGCM-RELATED"/>
    <property type="match status" value="1"/>
</dbReference>
<protein>
    <submittedName>
        <fullName evidence="2">Diguanylate cyclase (GGDEF) domain-containing protein</fullName>
    </submittedName>
</protein>
<dbReference type="InterPro" id="IPR043128">
    <property type="entry name" value="Rev_trsase/Diguanyl_cyclase"/>
</dbReference>
<dbReference type="SUPFAM" id="SSF48452">
    <property type="entry name" value="TPR-like"/>
    <property type="match status" value="1"/>
</dbReference>
<dbReference type="AlphaFoldDB" id="A0A1G9KW75"/>
<dbReference type="RefSeq" id="WP_092724276.1">
    <property type="nucleotide sequence ID" value="NZ_FNGW01000002.1"/>
</dbReference>
<dbReference type="GO" id="GO:0043709">
    <property type="term" value="P:cell adhesion involved in single-species biofilm formation"/>
    <property type="evidence" value="ECO:0007669"/>
    <property type="project" value="TreeGrafter"/>
</dbReference>
<reference evidence="2 3" key="1">
    <citation type="submission" date="2016-10" db="EMBL/GenBank/DDBJ databases">
        <authorList>
            <person name="de Groot N.N."/>
        </authorList>
    </citation>
    <scope>NUCLEOTIDE SEQUENCE [LARGE SCALE GENOMIC DNA]</scope>
    <source>
        <strain evidence="2 3">DSM 797</strain>
    </source>
</reference>
<evidence type="ECO:0000313" key="2">
    <source>
        <dbReference type="EMBL" id="SDL53869.1"/>
    </source>
</evidence>
<keyword evidence="3" id="KW-1185">Reference proteome</keyword>
<dbReference type="Gene3D" id="3.30.70.270">
    <property type="match status" value="1"/>
</dbReference>
<dbReference type="InterPro" id="IPR000160">
    <property type="entry name" value="GGDEF_dom"/>
</dbReference>
<dbReference type="GO" id="GO:0052621">
    <property type="term" value="F:diguanylate cyclase activity"/>
    <property type="evidence" value="ECO:0007669"/>
    <property type="project" value="TreeGrafter"/>
</dbReference>
<dbReference type="PROSITE" id="PS50887">
    <property type="entry name" value="GGDEF"/>
    <property type="match status" value="1"/>
</dbReference>
<gene>
    <name evidence="2" type="ORF">SAMN04515677_102287</name>
</gene>
<dbReference type="PANTHER" id="PTHR45138">
    <property type="entry name" value="REGULATORY COMPONENTS OF SENSORY TRANSDUCTION SYSTEM"/>
    <property type="match status" value="1"/>
</dbReference>
<evidence type="ECO:0000313" key="3">
    <source>
        <dbReference type="Proteomes" id="UP000199068"/>
    </source>
</evidence>
<dbReference type="Pfam" id="PF00990">
    <property type="entry name" value="GGDEF"/>
    <property type="match status" value="1"/>
</dbReference>
<dbReference type="GO" id="GO:1902201">
    <property type="term" value="P:negative regulation of bacterial-type flagellum-dependent cell motility"/>
    <property type="evidence" value="ECO:0007669"/>
    <property type="project" value="TreeGrafter"/>
</dbReference>
<proteinExistence type="predicted"/>
<dbReference type="FunFam" id="3.30.70.270:FF:000001">
    <property type="entry name" value="Diguanylate cyclase domain protein"/>
    <property type="match status" value="1"/>
</dbReference>
<dbReference type="InterPro" id="IPR011990">
    <property type="entry name" value="TPR-like_helical_dom_sf"/>
</dbReference>
<evidence type="ECO:0000259" key="1">
    <source>
        <dbReference type="PROSITE" id="PS50887"/>
    </source>
</evidence>
<organism evidence="2 3">
    <name type="scientific">Romboutsia lituseburensis DSM 797</name>
    <dbReference type="NCBI Taxonomy" id="1121325"/>
    <lineage>
        <taxon>Bacteria</taxon>
        <taxon>Bacillati</taxon>
        <taxon>Bacillota</taxon>
        <taxon>Clostridia</taxon>
        <taxon>Peptostreptococcales</taxon>
        <taxon>Peptostreptococcaceae</taxon>
        <taxon>Romboutsia</taxon>
    </lineage>
</organism>
<dbReference type="Proteomes" id="UP000199068">
    <property type="component" value="Unassembled WGS sequence"/>
</dbReference>
<dbReference type="GO" id="GO:0005886">
    <property type="term" value="C:plasma membrane"/>
    <property type="evidence" value="ECO:0007669"/>
    <property type="project" value="TreeGrafter"/>
</dbReference>
<dbReference type="SMART" id="SM00267">
    <property type="entry name" value="GGDEF"/>
    <property type="match status" value="1"/>
</dbReference>
<dbReference type="InterPro" id="IPR029787">
    <property type="entry name" value="Nucleotide_cyclase"/>
</dbReference>
<dbReference type="SUPFAM" id="SSF55073">
    <property type="entry name" value="Nucleotide cyclase"/>
    <property type="match status" value="1"/>
</dbReference>
<dbReference type="STRING" id="1121325.SAMN04515677_102287"/>
<dbReference type="EMBL" id="FNGW01000002">
    <property type="protein sequence ID" value="SDL53869.1"/>
    <property type="molecule type" value="Genomic_DNA"/>
</dbReference>
<dbReference type="Gene3D" id="1.25.40.10">
    <property type="entry name" value="Tetratricopeptide repeat domain"/>
    <property type="match status" value="1"/>
</dbReference>
<name>A0A1G9KW75_9FIRM</name>
<feature type="domain" description="GGDEF" evidence="1">
    <location>
        <begin position="483"/>
        <end position="618"/>
    </location>
</feature>